<gene>
    <name evidence="1" type="ORF">LCGC14_2789990</name>
</gene>
<organism evidence="1">
    <name type="scientific">marine sediment metagenome</name>
    <dbReference type="NCBI Taxonomy" id="412755"/>
    <lineage>
        <taxon>unclassified sequences</taxon>
        <taxon>metagenomes</taxon>
        <taxon>ecological metagenomes</taxon>
    </lineage>
</organism>
<evidence type="ECO:0000313" key="1">
    <source>
        <dbReference type="EMBL" id="KKK83780.1"/>
    </source>
</evidence>
<name>A0A0F8ZCW3_9ZZZZ</name>
<proteinExistence type="predicted"/>
<dbReference type="EMBL" id="LAZR01052067">
    <property type="protein sequence ID" value="KKK83780.1"/>
    <property type="molecule type" value="Genomic_DNA"/>
</dbReference>
<dbReference type="AlphaFoldDB" id="A0A0F8ZCW3"/>
<accession>A0A0F8ZCW3</accession>
<sequence length="84" mass="9893">GEVEMNMTINLPLYQMPNSGIVDLRIIWAVGPMRKWEYPKEIDYFKVYYNDDQAGTFEGESQWLSMQRNDLIKNWNEVVGSEIS</sequence>
<comment type="caution">
    <text evidence="1">The sequence shown here is derived from an EMBL/GenBank/DDBJ whole genome shotgun (WGS) entry which is preliminary data.</text>
</comment>
<feature type="non-terminal residue" evidence="1">
    <location>
        <position position="1"/>
    </location>
</feature>
<protein>
    <submittedName>
        <fullName evidence="1">Uncharacterized protein</fullName>
    </submittedName>
</protein>
<reference evidence="1" key="1">
    <citation type="journal article" date="2015" name="Nature">
        <title>Complex archaea that bridge the gap between prokaryotes and eukaryotes.</title>
        <authorList>
            <person name="Spang A."/>
            <person name="Saw J.H."/>
            <person name="Jorgensen S.L."/>
            <person name="Zaremba-Niedzwiedzka K."/>
            <person name="Martijn J."/>
            <person name="Lind A.E."/>
            <person name="van Eijk R."/>
            <person name="Schleper C."/>
            <person name="Guy L."/>
            <person name="Ettema T.J."/>
        </authorList>
    </citation>
    <scope>NUCLEOTIDE SEQUENCE</scope>
</reference>